<sequence length="112" mass="13157">MGWDDDERIHSCSLHIDIKNGKIWIQHNGTEDHIAYDLVAKGVPKEDIVLGFHSVYMRQYTDFYVNYIWSRVSTMMLFIVPKRYELLLRKRACTDAEQTAKLIGAKNQHKET</sequence>
<dbReference type="InterPro" id="IPR014968">
    <property type="entry name" value="XisI"/>
</dbReference>
<reference evidence="1 2" key="1">
    <citation type="submission" date="2016-05" db="EMBL/GenBank/DDBJ databases">
        <title>Single-cell genome of chain-forming Candidatus Thiomargarita nelsonii and comparison to other large sulfur-oxidizing bacteria.</title>
        <authorList>
            <person name="Winkel M."/>
            <person name="Salman V."/>
            <person name="Woyke T."/>
            <person name="Schulz-Vogt H."/>
            <person name="Richter M."/>
            <person name="Flood B."/>
            <person name="Bailey J."/>
            <person name="Amann R."/>
            <person name="Mussmann M."/>
        </authorList>
    </citation>
    <scope>NUCLEOTIDE SEQUENCE [LARGE SCALE GENOMIC DNA]</scope>
    <source>
        <strain evidence="1 2">THI036</strain>
    </source>
</reference>
<comment type="caution">
    <text evidence="1">The sequence shown here is derived from an EMBL/GenBank/DDBJ whole genome shotgun (WGS) entry which is preliminary data.</text>
</comment>
<protein>
    <submittedName>
        <fullName evidence="1">FdxN element excision controlling factor protein</fullName>
    </submittedName>
</protein>
<gene>
    <name evidence="1" type="ORF">THIOM_004173</name>
</gene>
<evidence type="ECO:0000313" key="2">
    <source>
        <dbReference type="Proteomes" id="UP000076962"/>
    </source>
</evidence>
<dbReference type="Pfam" id="PF08869">
    <property type="entry name" value="XisI"/>
    <property type="match status" value="1"/>
</dbReference>
<dbReference type="CDD" id="cd16382">
    <property type="entry name" value="XisI-like"/>
    <property type="match status" value="1"/>
</dbReference>
<dbReference type="SUPFAM" id="SSF143847">
    <property type="entry name" value="XisI-like"/>
    <property type="match status" value="1"/>
</dbReference>
<organism evidence="1 2">
    <name type="scientific">Candidatus Thiomargarita nelsonii</name>
    <dbReference type="NCBI Taxonomy" id="1003181"/>
    <lineage>
        <taxon>Bacteria</taxon>
        <taxon>Pseudomonadati</taxon>
        <taxon>Pseudomonadota</taxon>
        <taxon>Gammaproteobacteria</taxon>
        <taxon>Thiotrichales</taxon>
        <taxon>Thiotrichaceae</taxon>
        <taxon>Thiomargarita</taxon>
    </lineage>
</organism>
<accession>A0A176RWT2</accession>
<proteinExistence type="predicted"/>
<dbReference type="Gene3D" id="3.30.310.110">
    <property type="entry name" value="XisI-like"/>
    <property type="match status" value="1"/>
</dbReference>
<evidence type="ECO:0000313" key="1">
    <source>
        <dbReference type="EMBL" id="OAD20148.1"/>
    </source>
</evidence>
<keyword evidence="2" id="KW-1185">Reference proteome</keyword>
<name>A0A176RWT2_9GAMM</name>
<dbReference type="AlphaFoldDB" id="A0A176RWT2"/>
<dbReference type="Proteomes" id="UP000076962">
    <property type="component" value="Unassembled WGS sequence"/>
</dbReference>
<dbReference type="EMBL" id="LUTY01002535">
    <property type="protein sequence ID" value="OAD20148.1"/>
    <property type="molecule type" value="Genomic_DNA"/>
</dbReference>
<dbReference type="InterPro" id="IPR035943">
    <property type="entry name" value="XisI-like_sf"/>
</dbReference>